<evidence type="ECO:0000256" key="1">
    <source>
        <dbReference type="SAM" id="Phobius"/>
    </source>
</evidence>
<organism evidence="2 3">
    <name type="scientific">Frondihabitans australicus</name>
    <dbReference type="NCBI Taxonomy" id="386892"/>
    <lineage>
        <taxon>Bacteria</taxon>
        <taxon>Bacillati</taxon>
        <taxon>Actinomycetota</taxon>
        <taxon>Actinomycetes</taxon>
        <taxon>Micrococcales</taxon>
        <taxon>Microbacteriaceae</taxon>
        <taxon>Frondihabitans</taxon>
    </lineage>
</organism>
<proteinExistence type="predicted"/>
<evidence type="ECO:0000313" key="3">
    <source>
        <dbReference type="Proteomes" id="UP000280008"/>
    </source>
</evidence>
<feature type="transmembrane region" description="Helical" evidence="1">
    <location>
        <begin position="46"/>
        <end position="68"/>
    </location>
</feature>
<dbReference type="Proteomes" id="UP000280008">
    <property type="component" value="Unassembled WGS sequence"/>
</dbReference>
<feature type="transmembrane region" description="Helical" evidence="1">
    <location>
        <begin position="80"/>
        <end position="98"/>
    </location>
</feature>
<name>A0A495IAW3_9MICO</name>
<keyword evidence="1" id="KW-0472">Membrane</keyword>
<feature type="transmembrane region" description="Helical" evidence="1">
    <location>
        <begin position="160"/>
        <end position="188"/>
    </location>
</feature>
<dbReference type="RefSeq" id="WP_121368047.1">
    <property type="nucleotide sequence ID" value="NZ_RBKS01000001.1"/>
</dbReference>
<dbReference type="EMBL" id="RBKS01000001">
    <property type="protein sequence ID" value="RKR73143.1"/>
    <property type="molecule type" value="Genomic_DNA"/>
</dbReference>
<feature type="transmembrane region" description="Helical" evidence="1">
    <location>
        <begin position="21"/>
        <end position="40"/>
    </location>
</feature>
<sequence length="381" mass="40660">MSIRESTAQQTDPLGALNQRPITVVIALFAVVLAAGRTVVDHDAGADVPLAVLAVALVMVAAGVMVRASSPFRAPFTRRSFGVIAAAGTLALVVEGVSTYRHDLYVHDDWGGAVLGLLLLSCAPFRPGRDLAVATGVGAVVQAVVVVAEIPYFATPAPPVLFLVVGITPVIALGVGAAVYAATFVHLVRLWLERASALTVDAAREMRPGIARSVQQDRVTGLNKEVVPFFTDLVAGGEVTEADRRRATEVATAIRQRIVDESDRSWLEQVLLDVCPRGEAGTVIDRGRLAEAMTSDQRTAIRAVVGAMAVDPDTRSSSLGIVLHDDAPMVRALIRVESSSPDVAIRQHYAPYFAVLRILFTDLHVDVSGSFLTLRFSYEQH</sequence>
<feature type="transmembrane region" description="Helical" evidence="1">
    <location>
        <begin position="133"/>
        <end position="154"/>
    </location>
</feature>
<keyword evidence="1" id="KW-0812">Transmembrane</keyword>
<accession>A0A495IAW3</accession>
<dbReference type="AlphaFoldDB" id="A0A495IAW3"/>
<keyword evidence="1" id="KW-1133">Transmembrane helix</keyword>
<reference evidence="2 3" key="1">
    <citation type="submission" date="2018-10" db="EMBL/GenBank/DDBJ databases">
        <title>Sequencing the genomes of 1000 actinobacteria strains.</title>
        <authorList>
            <person name="Klenk H.-P."/>
        </authorList>
    </citation>
    <scope>NUCLEOTIDE SEQUENCE [LARGE SCALE GENOMIC DNA]</scope>
    <source>
        <strain evidence="2 3">DSM 17894</strain>
    </source>
</reference>
<evidence type="ECO:0000313" key="2">
    <source>
        <dbReference type="EMBL" id="RKR73143.1"/>
    </source>
</evidence>
<comment type="caution">
    <text evidence="2">The sequence shown here is derived from an EMBL/GenBank/DDBJ whole genome shotgun (WGS) entry which is preliminary data.</text>
</comment>
<protein>
    <submittedName>
        <fullName evidence="2">Uncharacterized protein</fullName>
    </submittedName>
</protein>
<gene>
    <name evidence="2" type="ORF">C8E83_0231</name>
</gene>
<dbReference type="OrthoDB" id="5124052at2"/>
<keyword evidence="3" id="KW-1185">Reference proteome</keyword>